<evidence type="ECO:0000256" key="4">
    <source>
        <dbReference type="ARBA" id="ARBA00023065"/>
    </source>
</evidence>
<accession>A0A813SGZ0</accession>
<evidence type="ECO:0008006" key="10">
    <source>
        <dbReference type="Google" id="ProtNLM"/>
    </source>
</evidence>
<organism evidence="8 9">
    <name type="scientific">Adineta ricciae</name>
    <name type="common">Rotifer</name>
    <dbReference type="NCBI Taxonomy" id="249248"/>
    <lineage>
        <taxon>Eukaryota</taxon>
        <taxon>Metazoa</taxon>
        <taxon>Spiralia</taxon>
        <taxon>Gnathifera</taxon>
        <taxon>Rotifera</taxon>
        <taxon>Eurotatoria</taxon>
        <taxon>Bdelloidea</taxon>
        <taxon>Adinetida</taxon>
        <taxon>Adinetidae</taxon>
        <taxon>Adineta</taxon>
    </lineage>
</organism>
<evidence type="ECO:0000256" key="1">
    <source>
        <dbReference type="ARBA" id="ARBA00022448"/>
    </source>
</evidence>
<evidence type="ECO:0000256" key="7">
    <source>
        <dbReference type="SAM" id="Phobius"/>
    </source>
</evidence>
<sequence length="253" mass="29960">WLGPVIFRCPVQYQIGSFAVLLAWINFLTYLRYVPFRNIGVYVVMLQAILLKFLEFLPVLMTIICGFGFSYWMLLQNQSVYKTPIEALIRTSLMMFDLGYEDRLYNQDPNDVGYYTILYFMFLITGIVFCIFVVNLMISIAVGEIPSLKDQSIVWRHKMMYNLVSDYEILRAQLRLIVNRMTCCRSHRSKQRGPRLLKFLQYRQDQSLQQDENNVFFLVGFGRYMQKHFFDERIQDNVETVVSNSTTENKVDQ</sequence>
<keyword evidence="9" id="KW-1185">Reference proteome</keyword>
<keyword evidence="1" id="KW-0813">Transport</keyword>
<dbReference type="EMBL" id="CAJNOR010000098">
    <property type="protein sequence ID" value="CAF0795396.1"/>
    <property type="molecule type" value="Genomic_DNA"/>
</dbReference>
<keyword evidence="7" id="KW-0812">Transmembrane</keyword>
<evidence type="ECO:0000313" key="8">
    <source>
        <dbReference type="EMBL" id="CAF0795396.1"/>
    </source>
</evidence>
<dbReference type="GO" id="GO:1902495">
    <property type="term" value="C:transmembrane transporter complex"/>
    <property type="evidence" value="ECO:0007669"/>
    <property type="project" value="TreeGrafter"/>
</dbReference>
<comment type="caution">
    <text evidence="8">The sequence shown here is derived from an EMBL/GenBank/DDBJ whole genome shotgun (WGS) entry which is preliminary data.</text>
</comment>
<keyword evidence="5" id="KW-0325">Glycoprotein</keyword>
<evidence type="ECO:0000313" key="9">
    <source>
        <dbReference type="Proteomes" id="UP000663828"/>
    </source>
</evidence>
<evidence type="ECO:0000256" key="3">
    <source>
        <dbReference type="ARBA" id="ARBA00023043"/>
    </source>
</evidence>
<keyword evidence="3" id="KW-0040">ANK repeat</keyword>
<dbReference type="PANTHER" id="PTHR47143:SF1">
    <property type="entry name" value="ION_TRANS DOMAIN-CONTAINING PROTEIN"/>
    <property type="match status" value="1"/>
</dbReference>
<proteinExistence type="predicted"/>
<keyword evidence="2" id="KW-0677">Repeat</keyword>
<dbReference type="PANTHER" id="PTHR47143">
    <property type="entry name" value="TRANSIENT RECEPTOR POTENTIAL CATION CHANNEL PROTEIN PAINLESS"/>
    <property type="match status" value="1"/>
</dbReference>
<dbReference type="GO" id="GO:0034220">
    <property type="term" value="P:monoatomic ion transmembrane transport"/>
    <property type="evidence" value="ECO:0007669"/>
    <property type="project" value="UniProtKB-KW"/>
</dbReference>
<keyword evidence="7" id="KW-1133">Transmembrane helix</keyword>
<dbReference type="AlphaFoldDB" id="A0A813SGZ0"/>
<dbReference type="GO" id="GO:0022857">
    <property type="term" value="F:transmembrane transporter activity"/>
    <property type="evidence" value="ECO:0007669"/>
    <property type="project" value="TreeGrafter"/>
</dbReference>
<reference evidence="8" key="1">
    <citation type="submission" date="2021-02" db="EMBL/GenBank/DDBJ databases">
        <authorList>
            <person name="Nowell W R."/>
        </authorList>
    </citation>
    <scope>NUCLEOTIDE SEQUENCE</scope>
</reference>
<feature type="transmembrane region" description="Helical" evidence="7">
    <location>
        <begin position="53"/>
        <end position="74"/>
    </location>
</feature>
<keyword evidence="4" id="KW-0406">Ion transport</keyword>
<name>A0A813SGZ0_ADIRI</name>
<evidence type="ECO:0000256" key="6">
    <source>
        <dbReference type="ARBA" id="ARBA00023303"/>
    </source>
</evidence>
<feature type="non-terminal residue" evidence="8">
    <location>
        <position position="1"/>
    </location>
</feature>
<feature type="transmembrane region" description="Helical" evidence="7">
    <location>
        <begin position="117"/>
        <end position="142"/>
    </location>
</feature>
<dbReference type="InterPro" id="IPR052076">
    <property type="entry name" value="TRP_cation_channel"/>
</dbReference>
<dbReference type="Proteomes" id="UP000663828">
    <property type="component" value="Unassembled WGS sequence"/>
</dbReference>
<gene>
    <name evidence="8" type="ORF">XAT740_LOCUS2697</name>
</gene>
<keyword evidence="7" id="KW-0472">Membrane</keyword>
<evidence type="ECO:0000256" key="2">
    <source>
        <dbReference type="ARBA" id="ARBA00022737"/>
    </source>
</evidence>
<evidence type="ECO:0000256" key="5">
    <source>
        <dbReference type="ARBA" id="ARBA00023180"/>
    </source>
</evidence>
<protein>
    <recommendedName>
        <fullName evidence="10">Ion transport domain-containing protein</fullName>
    </recommendedName>
</protein>
<keyword evidence="6" id="KW-0407">Ion channel</keyword>
<feature type="transmembrane region" description="Helical" evidence="7">
    <location>
        <begin position="12"/>
        <end position="33"/>
    </location>
</feature>